<feature type="transmembrane region" description="Helical" evidence="5">
    <location>
        <begin position="102"/>
        <end position="121"/>
    </location>
</feature>
<dbReference type="PANTHER" id="PTHR43483:SF3">
    <property type="entry name" value="MEMBRANE TRANSPORTER PROTEIN HI_0806-RELATED"/>
    <property type="match status" value="1"/>
</dbReference>
<keyword evidence="2 5" id="KW-0812">Transmembrane</keyword>
<protein>
    <recommendedName>
        <fullName evidence="5">Probable membrane transporter protein</fullName>
    </recommendedName>
</protein>
<feature type="transmembrane region" description="Helical" evidence="5">
    <location>
        <begin position="245"/>
        <end position="266"/>
    </location>
</feature>
<evidence type="ECO:0000256" key="2">
    <source>
        <dbReference type="ARBA" id="ARBA00022692"/>
    </source>
</evidence>
<feature type="transmembrane region" description="Helical" evidence="5">
    <location>
        <begin position="278"/>
        <end position="300"/>
    </location>
</feature>
<comment type="caution">
    <text evidence="6">The sequence shown here is derived from an EMBL/GenBank/DDBJ whole genome shotgun (WGS) entry which is preliminary data.</text>
</comment>
<evidence type="ECO:0000256" key="5">
    <source>
        <dbReference type="RuleBase" id="RU363041"/>
    </source>
</evidence>
<evidence type="ECO:0000256" key="1">
    <source>
        <dbReference type="ARBA" id="ARBA00004141"/>
    </source>
</evidence>
<name>A0A524RLD3_9CHRO</name>
<feature type="transmembrane region" description="Helical" evidence="5">
    <location>
        <begin position="133"/>
        <end position="152"/>
    </location>
</feature>
<keyword evidence="4 5" id="KW-0472">Membrane</keyword>
<keyword evidence="3 5" id="KW-1133">Transmembrane helix</keyword>
<evidence type="ECO:0000313" key="7">
    <source>
        <dbReference type="Proteomes" id="UP000317990"/>
    </source>
</evidence>
<comment type="subcellular location">
    <subcellularLocation>
        <location evidence="5">Cell membrane</location>
        <topology evidence="5">Multi-pass membrane protein</topology>
    </subcellularLocation>
    <subcellularLocation>
        <location evidence="1">Membrane</location>
        <topology evidence="1">Multi-pass membrane protein</topology>
    </subcellularLocation>
</comment>
<dbReference type="Pfam" id="PF01925">
    <property type="entry name" value="TauE"/>
    <property type="match status" value="1"/>
</dbReference>
<dbReference type="AlphaFoldDB" id="A0A524RLD3"/>
<dbReference type="Proteomes" id="UP000317990">
    <property type="component" value="Unassembled WGS sequence"/>
</dbReference>
<dbReference type="EMBL" id="SRMO01000084">
    <property type="protein sequence ID" value="TGG90865.1"/>
    <property type="molecule type" value="Genomic_DNA"/>
</dbReference>
<comment type="similarity">
    <text evidence="5">Belongs to the 4-toluene sulfonate uptake permease (TSUP) (TC 2.A.102) family.</text>
</comment>
<feature type="transmembrane region" description="Helical" evidence="5">
    <location>
        <begin position="312"/>
        <end position="329"/>
    </location>
</feature>
<reference evidence="6 7" key="1">
    <citation type="journal article" date="2019" name="mSystems">
        <title>Life at home and on the roam: Genomic adaptions reflect the dual lifestyle of an intracellular, facultative symbiont.</title>
        <authorList>
            <person name="Burgsdorf I."/>
        </authorList>
    </citation>
    <scope>NUCLEOTIDE SEQUENCE [LARGE SCALE GENOMIC DNA]</scope>
    <source>
        <strain evidence="6">277cV</strain>
    </source>
</reference>
<dbReference type="GO" id="GO:0005886">
    <property type="term" value="C:plasma membrane"/>
    <property type="evidence" value="ECO:0007669"/>
    <property type="project" value="UniProtKB-SubCell"/>
</dbReference>
<keyword evidence="5" id="KW-1003">Cell membrane</keyword>
<dbReference type="PANTHER" id="PTHR43483">
    <property type="entry name" value="MEMBRANE TRANSPORTER PROTEIN HI_0806-RELATED"/>
    <property type="match status" value="1"/>
</dbReference>
<sequence>MAGCRPDPAFDPQSLPRSLGQQTAGKVLSGDAVGSRAQLLPVVSLLEGLGTLPSHELLVMTALGAAAGLCSGLLGIGGGLVTVPGLLLVLHGLGYPDAVVPLLAAGTSLGLMVFTALGSAWGHWRNGTIRFDVLQPILPWVLSAELAGVVVAHWLRPRLLEQLMAVLVLSMGVLMLRPRRQEPPEASVSPPHRPLAEDHPLAGQRLWVTGGVSGLIGLKSGIFGLGGGAIAIPYFSWIGLEPRQVAGTTSLLTWPLALIGGLIYFFSPEPPGPHLIGVHGAVQLLAIAVMAPVSMAMAPLGSRLCMLIPQSALRLLFALFLMAVGLRVLL</sequence>
<evidence type="ECO:0000313" key="6">
    <source>
        <dbReference type="EMBL" id="TGG90865.1"/>
    </source>
</evidence>
<proteinExistence type="inferred from homology"/>
<dbReference type="InterPro" id="IPR002781">
    <property type="entry name" value="TM_pro_TauE-like"/>
</dbReference>
<organism evidence="6 7">
    <name type="scientific">Aphanocapsa feldmannii 277cV</name>
    <dbReference type="NCBI Taxonomy" id="2507553"/>
    <lineage>
        <taxon>Bacteria</taxon>
        <taxon>Bacillati</taxon>
        <taxon>Cyanobacteriota</taxon>
        <taxon>Cyanophyceae</taxon>
        <taxon>Oscillatoriophycideae</taxon>
        <taxon>Chroococcales</taxon>
        <taxon>Microcystaceae</taxon>
        <taxon>Aphanocapsa</taxon>
    </lineage>
</organism>
<evidence type="ECO:0000256" key="4">
    <source>
        <dbReference type="ARBA" id="ARBA00023136"/>
    </source>
</evidence>
<gene>
    <name evidence="6" type="ORF">ERJ67_09065</name>
</gene>
<accession>A0A524RLD3</accession>
<feature type="transmembrane region" description="Helical" evidence="5">
    <location>
        <begin position="57"/>
        <end position="90"/>
    </location>
</feature>
<feature type="transmembrane region" description="Helical" evidence="5">
    <location>
        <begin position="216"/>
        <end position="238"/>
    </location>
</feature>
<evidence type="ECO:0000256" key="3">
    <source>
        <dbReference type="ARBA" id="ARBA00022989"/>
    </source>
</evidence>